<evidence type="ECO:0000313" key="9">
    <source>
        <dbReference type="Proteomes" id="UP001215231"/>
    </source>
</evidence>
<dbReference type="InterPro" id="IPR002121">
    <property type="entry name" value="HRDC_dom"/>
</dbReference>
<organism evidence="8 9">
    <name type="scientific">Thalassomonas haliotis</name>
    <dbReference type="NCBI Taxonomy" id="485448"/>
    <lineage>
        <taxon>Bacteria</taxon>
        <taxon>Pseudomonadati</taxon>
        <taxon>Pseudomonadota</taxon>
        <taxon>Gammaproteobacteria</taxon>
        <taxon>Alteromonadales</taxon>
        <taxon>Colwelliaceae</taxon>
        <taxon>Thalassomonas</taxon>
    </lineage>
</organism>
<comment type="catalytic activity">
    <reaction evidence="6">
        <text>Exonucleolytic cleavage that removes extra residues from the 3'-terminus of tRNA to produce 5'-mononucleotides.</text>
        <dbReference type="EC" id="3.1.13.5"/>
    </reaction>
</comment>
<comment type="cofactor">
    <cofactor evidence="6">
        <name>a divalent metal cation</name>
        <dbReference type="ChEBI" id="CHEBI:60240"/>
    </cofactor>
</comment>
<proteinExistence type="inferred from homology"/>
<dbReference type="InterPro" id="IPR006292">
    <property type="entry name" value="RNase_D"/>
</dbReference>
<dbReference type="InterPro" id="IPR044876">
    <property type="entry name" value="HRDC_dom_sf"/>
</dbReference>
<keyword evidence="9" id="KW-1185">Reference proteome</keyword>
<dbReference type="InterPro" id="IPR010997">
    <property type="entry name" value="HRDC-like_sf"/>
</dbReference>
<dbReference type="SUPFAM" id="SSF47819">
    <property type="entry name" value="HRDC-like"/>
    <property type="match status" value="2"/>
</dbReference>
<dbReference type="InterPro" id="IPR012337">
    <property type="entry name" value="RNaseH-like_sf"/>
</dbReference>
<sequence>MQENQLQQHYIEDFSSLTDLCRQLSSSKVLAVDTEFVRTRTLYPKLGLLQVCDGEHLALIDPVAVDDLTPFWQLLTNGDIVKVLHACSEDLEVFLCAANCKPVNLIDSQIMMSFLGQGLSMGYAAMIQHYTGIELDKSESRTDWTKRPLSPRQLSYARADVLHLFQVYPQILEQLQSSGWLEAAEQETRLLIERKFKPVDEDGLYRNLKMSWRLNAKQLNNLKFLARWRYQRAKVRDLPLGFIAKDDTLIALSQRAPKSVGAMAHIEGIDVLDIRHQGKAMLAVLKQADAVGEENYPDKIIRLDEYPGYKQIFKKVKNFIASEAKDANLAVENLASKKQINQFLSWYFKINGAGQDTASVDILLNWRLQLFGEKLTRFAQSGFGDSN</sequence>
<dbReference type="CDD" id="cd06142">
    <property type="entry name" value="RNaseD_exo"/>
    <property type="match status" value="1"/>
</dbReference>
<dbReference type="Gene3D" id="3.30.420.10">
    <property type="entry name" value="Ribonuclease H-like superfamily/Ribonuclease H"/>
    <property type="match status" value="1"/>
</dbReference>
<keyword evidence="3 6" id="KW-0540">Nuclease</keyword>
<gene>
    <name evidence="6 8" type="primary">rnd</name>
    <name evidence="8" type="ORF">H3N35_16450</name>
</gene>
<dbReference type="Pfam" id="PF01612">
    <property type="entry name" value="DNA_pol_A_exo1"/>
    <property type="match status" value="1"/>
</dbReference>
<evidence type="ECO:0000313" key="8">
    <source>
        <dbReference type="EMBL" id="WDE09901.1"/>
    </source>
</evidence>
<keyword evidence="4 6" id="KW-0378">Hydrolase</keyword>
<comment type="similarity">
    <text evidence="6">Belongs to the RNase D family.</text>
</comment>
<name>A0ABY7V8R6_9GAMM</name>
<keyword evidence="1 6" id="KW-0963">Cytoplasm</keyword>
<evidence type="ECO:0000256" key="6">
    <source>
        <dbReference type="HAMAP-Rule" id="MF_01899"/>
    </source>
</evidence>
<dbReference type="EC" id="3.1.13.5" evidence="6"/>
<dbReference type="NCBIfam" id="TIGR01388">
    <property type="entry name" value="rnd"/>
    <property type="match status" value="1"/>
</dbReference>
<protein>
    <recommendedName>
        <fullName evidence="6">Ribonuclease D</fullName>
        <shortName evidence="6">RNase D</shortName>
        <ecNumber evidence="6">3.1.13.5</ecNumber>
    </recommendedName>
</protein>
<dbReference type="InterPro" id="IPR036397">
    <property type="entry name" value="RNaseH_sf"/>
</dbReference>
<dbReference type="InterPro" id="IPR051086">
    <property type="entry name" value="RNase_D-like"/>
</dbReference>
<evidence type="ECO:0000256" key="3">
    <source>
        <dbReference type="ARBA" id="ARBA00022722"/>
    </source>
</evidence>
<dbReference type="EMBL" id="CP059693">
    <property type="protein sequence ID" value="WDE09901.1"/>
    <property type="molecule type" value="Genomic_DNA"/>
</dbReference>
<evidence type="ECO:0000256" key="4">
    <source>
        <dbReference type="ARBA" id="ARBA00022801"/>
    </source>
</evidence>
<dbReference type="Pfam" id="PF21293">
    <property type="entry name" value="RNAseD_HRDC_C"/>
    <property type="match status" value="1"/>
</dbReference>
<evidence type="ECO:0000259" key="7">
    <source>
        <dbReference type="PROSITE" id="PS50967"/>
    </source>
</evidence>
<dbReference type="PANTHER" id="PTHR47649">
    <property type="entry name" value="RIBONUCLEASE D"/>
    <property type="match status" value="1"/>
</dbReference>
<dbReference type="PROSITE" id="PS50967">
    <property type="entry name" value="HRDC"/>
    <property type="match status" value="1"/>
</dbReference>
<keyword evidence="5 6" id="KW-0269">Exonuclease</keyword>
<keyword evidence="2 6" id="KW-0819">tRNA processing</keyword>
<accession>A0ABY7V8R6</accession>
<dbReference type="HAMAP" id="MF_01899">
    <property type="entry name" value="RNase_D"/>
    <property type="match status" value="1"/>
</dbReference>
<dbReference type="Pfam" id="PF00570">
    <property type="entry name" value="HRDC"/>
    <property type="match status" value="1"/>
</dbReference>
<dbReference type="RefSeq" id="WP_274049906.1">
    <property type="nucleotide sequence ID" value="NZ_CP059693.1"/>
</dbReference>
<dbReference type="SMART" id="SM00341">
    <property type="entry name" value="HRDC"/>
    <property type="match status" value="1"/>
</dbReference>
<evidence type="ECO:0000256" key="1">
    <source>
        <dbReference type="ARBA" id="ARBA00022490"/>
    </source>
</evidence>
<evidence type="ECO:0000256" key="5">
    <source>
        <dbReference type="ARBA" id="ARBA00022839"/>
    </source>
</evidence>
<dbReference type="SMART" id="SM00474">
    <property type="entry name" value="35EXOc"/>
    <property type="match status" value="1"/>
</dbReference>
<dbReference type="PANTHER" id="PTHR47649:SF1">
    <property type="entry name" value="RIBONUCLEASE D"/>
    <property type="match status" value="1"/>
</dbReference>
<comment type="function">
    <text evidence="6">Exonuclease involved in the 3' processing of various precursor tRNAs. Initiates hydrolysis at the 3'-terminus of an RNA molecule and releases 5'-mononucleotides.</text>
</comment>
<dbReference type="Gene3D" id="1.10.150.80">
    <property type="entry name" value="HRDC domain"/>
    <property type="match status" value="2"/>
</dbReference>
<dbReference type="InterPro" id="IPR002562">
    <property type="entry name" value="3'-5'_exonuclease_dom"/>
</dbReference>
<dbReference type="InterPro" id="IPR048579">
    <property type="entry name" value="RNAseD_HRDC_C"/>
</dbReference>
<dbReference type="SUPFAM" id="SSF53098">
    <property type="entry name" value="Ribonuclease H-like"/>
    <property type="match status" value="1"/>
</dbReference>
<dbReference type="Proteomes" id="UP001215231">
    <property type="component" value="Chromosome"/>
</dbReference>
<evidence type="ECO:0000256" key="2">
    <source>
        <dbReference type="ARBA" id="ARBA00022694"/>
    </source>
</evidence>
<feature type="domain" description="HRDC" evidence="7">
    <location>
        <begin position="215"/>
        <end position="295"/>
    </location>
</feature>
<reference evidence="8 9" key="1">
    <citation type="journal article" date="2022" name="Mar. Drugs">
        <title>Bioassay-Guided Fractionation Leads to the Detection of Cholic Acid Generated by the Rare Thalassomonas sp.</title>
        <authorList>
            <person name="Pheiffer F."/>
            <person name="Schneider Y.K."/>
            <person name="Hansen E.H."/>
            <person name="Andersen J.H."/>
            <person name="Isaksson J."/>
            <person name="Busche T."/>
            <person name="R C."/>
            <person name="Kalinowski J."/>
            <person name="Zyl L.V."/>
            <person name="Trindade M."/>
        </authorList>
    </citation>
    <scope>NUCLEOTIDE SEQUENCE [LARGE SCALE GENOMIC DNA]</scope>
    <source>
        <strain evidence="8 9">A5K-61T</strain>
    </source>
</reference>
<dbReference type="GO" id="GO:0033890">
    <property type="term" value="F:ribonuclease D activity"/>
    <property type="evidence" value="ECO:0007669"/>
    <property type="project" value="UniProtKB-EC"/>
</dbReference>
<comment type="subcellular location">
    <subcellularLocation>
        <location evidence="6">Cytoplasm</location>
    </subcellularLocation>
</comment>